<dbReference type="EMBL" id="RIBY02002115">
    <property type="protein sequence ID" value="KAH9825437.1"/>
    <property type="molecule type" value="Genomic_DNA"/>
</dbReference>
<dbReference type="AlphaFoldDB" id="A0A9W7SMV3"/>
<organism evidence="1 2">
    <name type="scientific">Teratosphaeria destructans</name>
    <dbReference type="NCBI Taxonomy" id="418781"/>
    <lineage>
        <taxon>Eukaryota</taxon>
        <taxon>Fungi</taxon>
        <taxon>Dikarya</taxon>
        <taxon>Ascomycota</taxon>
        <taxon>Pezizomycotina</taxon>
        <taxon>Dothideomycetes</taxon>
        <taxon>Dothideomycetidae</taxon>
        <taxon>Mycosphaerellales</taxon>
        <taxon>Teratosphaeriaceae</taxon>
        <taxon>Teratosphaeria</taxon>
    </lineage>
</organism>
<sequence>AEVGEADLEVPGPSDVVVGEEVGAHVRDADREVAHVGQAGEELADVFAGSQVAGPGVVEAIGRARGVLEDLEGLVGGLDEGQHACDGDGGQVGDVQAFQVRRGAGHDGQVAVAHGFVERVAEDLQPLEGAEVDARILERARCLVGFEGLLLLLTQALSRELDGLPLPVLLFSKSTQSLTVPRLRMVHGALRYSSCRQLATIDKMSLSVSFRKKPLNQSRLTHWAAWEKVRKNRSVDLRVPKGSCRTKVPEGRSINSYRP</sequence>
<evidence type="ECO:0000313" key="1">
    <source>
        <dbReference type="EMBL" id="KAH9825437.1"/>
    </source>
</evidence>
<gene>
    <name evidence="1" type="ORF">Tdes44962_MAKER10202</name>
</gene>
<evidence type="ECO:0000313" key="2">
    <source>
        <dbReference type="Proteomes" id="UP001138500"/>
    </source>
</evidence>
<keyword evidence="2" id="KW-1185">Reference proteome</keyword>
<feature type="non-terminal residue" evidence="1">
    <location>
        <position position="1"/>
    </location>
</feature>
<name>A0A9W7SMV3_9PEZI</name>
<reference evidence="1 2" key="2">
    <citation type="journal article" date="2021" name="Curr. Genet.">
        <title>Genetic response to nitrogen starvation in the aggressive Eucalyptus foliar pathogen Teratosphaeria destructans.</title>
        <authorList>
            <person name="Havenga M."/>
            <person name="Wingfield B.D."/>
            <person name="Wingfield M.J."/>
            <person name="Dreyer L.L."/>
            <person name="Roets F."/>
            <person name="Aylward J."/>
        </authorList>
    </citation>
    <scope>NUCLEOTIDE SEQUENCE [LARGE SCALE GENOMIC DNA]</scope>
    <source>
        <strain evidence="1">CMW44962</strain>
    </source>
</reference>
<accession>A0A9W7SMV3</accession>
<reference evidence="1 2" key="1">
    <citation type="journal article" date="2018" name="IMA Fungus">
        <title>IMA Genome-F 10: Nine draft genome sequences of Claviceps purpurea s.lat., including C. arundinis, C. humidiphila, and C. cf. spartinae, pseudomolecules for the pitch canker pathogen Fusarium circinatum, draft genome of Davidsoniella eucalypti, Grosmannia galeiformis, Quambalaria eucalypti, and Teratosphaeria destructans.</title>
        <authorList>
            <person name="Wingfield B.D."/>
            <person name="Liu M."/>
            <person name="Nguyen H.D."/>
            <person name="Lane F.A."/>
            <person name="Morgan S.W."/>
            <person name="De Vos L."/>
            <person name="Wilken P.M."/>
            <person name="Duong T.A."/>
            <person name="Aylward J."/>
            <person name="Coetzee M.P."/>
            <person name="Dadej K."/>
            <person name="De Beer Z.W."/>
            <person name="Findlay W."/>
            <person name="Havenga M."/>
            <person name="Kolarik M."/>
            <person name="Menzies J.G."/>
            <person name="Naidoo K."/>
            <person name="Pochopski O."/>
            <person name="Shoukouhi P."/>
            <person name="Santana Q.C."/>
            <person name="Seifert K.A."/>
            <person name="Soal N."/>
            <person name="Steenkamp E.T."/>
            <person name="Tatham C.T."/>
            <person name="van der Nest M.A."/>
            <person name="Wingfield M.J."/>
        </authorList>
    </citation>
    <scope>NUCLEOTIDE SEQUENCE [LARGE SCALE GENOMIC DNA]</scope>
    <source>
        <strain evidence="1">CMW44962</strain>
    </source>
</reference>
<protein>
    <submittedName>
        <fullName evidence="1">Uncharacterized protein</fullName>
    </submittedName>
</protein>
<proteinExistence type="predicted"/>
<comment type="caution">
    <text evidence="1">The sequence shown here is derived from an EMBL/GenBank/DDBJ whole genome shotgun (WGS) entry which is preliminary data.</text>
</comment>
<dbReference type="Proteomes" id="UP001138500">
    <property type="component" value="Unassembled WGS sequence"/>
</dbReference>